<feature type="compositionally biased region" description="Basic and acidic residues" evidence="1">
    <location>
        <begin position="102"/>
        <end position="124"/>
    </location>
</feature>
<feature type="compositionally biased region" description="Polar residues" evidence="1">
    <location>
        <begin position="20"/>
        <end position="30"/>
    </location>
</feature>
<evidence type="ECO:0000313" key="2">
    <source>
        <dbReference type="EMBL" id="MEX6689801.1"/>
    </source>
</evidence>
<feature type="compositionally biased region" description="Polar residues" evidence="1">
    <location>
        <begin position="1"/>
        <end position="12"/>
    </location>
</feature>
<organism evidence="2 3">
    <name type="scientific">Danxiaibacter flavus</name>
    <dbReference type="NCBI Taxonomy" id="3049108"/>
    <lineage>
        <taxon>Bacteria</taxon>
        <taxon>Pseudomonadati</taxon>
        <taxon>Bacteroidota</taxon>
        <taxon>Chitinophagia</taxon>
        <taxon>Chitinophagales</taxon>
        <taxon>Chitinophagaceae</taxon>
        <taxon>Danxiaibacter</taxon>
    </lineage>
</organism>
<dbReference type="RefSeq" id="WP_369331209.1">
    <property type="nucleotide sequence ID" value="NZ_JAULBC010000007.1"/>
</dbReference>
<keyword evidence="3" id="KW-1185">Reference proteome</keyword>
<evidence type="ECO:0000256" key="1">
    <source>
        <dbReference type="SAM" id="MobiDB-lite"/>
    </source>
</evidence>
<dbReference type="Proteomes" id="UP001560573">
    <property type="component" value="Unassembled WGS sequence"/>
</dbReference>
<evidence type="ECO:0000313" key="3">
    <source>
        <dbReference type="Proteomes" id="UP001560573"/>
    </source>
</evidence>
<reference evidence="2 3" key="1">
    <citation type="submission" date="2023-07" db="EMBL/GenBank/DDBJ databases">
        <authorList>
            <person name="Lian W.-H."/>
        </authorList>
    </citation>
    <scope>NUCLEOTIDE SEQUENCE [LARGE SCALE GENOMIC DNA]</scope>
    <source>
        <strain evidence="2 3">SYSU DXS3180</strain>
    </source>
</reference>
<comment type="caution">
    <text evidence="2">The sequence shown here is derived from an EMBL/GenBank/DDBJ whole genome shotgun (WGS) entry which is preliminary data.</text>
</comment>
<proteinExistence type="predicted"/>
<feature type="region of interest" description="Disordered" evidence="1">
    <location>
        <begin position="1"/>
        <end position="124"/>
    </location>
</feature>
<accession>A0ABV3ZIT3</accession>
<dbReference type="EMBL" id="JAULBC010000007">
    <property type="protein sequence ID" value="MEX6689801.1"/>
    <property type="molecule type" value="Genomic_DNA"/>
</dbReference>
<gene>
    <name evidence="2" type="ORF">QTN47_20005</name>
</gene>
<feature type="compositionally biased region" description="Acidic residues" evidence="1">
    <location>
        <begin position="46"/>
        <end position="101"/>
    </location>
</feature>
<protein>
    <submittedName>
        <fullName evidence="2">Uncharacterized protein</fullName>
    </submittedName>
</protein>
<name>A0ABV3ZIT3_9BACT</name>
<sequence length="124" mass="13658">MKKNPTNTPQSNDPKKNLNTDDSVVNSSTGEDQDIDSEQDKREGSDDLLDEDEDDLGEDDLSEEDEDVDSEEGGAEDDDEPVLDEADLEENDISEDDADDIEWGKSKGPKNEGKAEPGDKEKII</sequence>